<keyword evidence="3" id="KW-0520">NAD</keyword>
<reference evidence="7 8" key="1">
    <citation type="journal article" date="2015" name="J. Microbiol.">
        <title>Sphingosinicella ginsenosidimutans sp. nov., with ginsenoside converting activity.</title>
        <authorList>
            <person name="Kim J.K."/>
            <person name="Kang M.S."/>
            <person name="Park S.C."/>
            <person name="Kim K.M."/>
            <person name="Choi K."/>
            <person name="Yoon M.H."/>
            <person name="Im W.T."/>
        </authorList>
    </citation>
    <scope>NUCLEOTIDE SEQUENCE [LARGE SCALE GENOMIC DNA]</scope>
    <source>
        <strain evidence="7 8">BS-11</strain>
    </source>
</reference>
<dbReference type="InterPro" id="IPR029753">
    <property type="entry name" value="D-isomer_DH_CS"/>
</dbReference>
<dbReference type="InterPro" id="IPR036291">
    <property type="entry name" value="NAD(P)-bd_dom_sf"/>
</dbReference>
<dbReference type="PANTHER" id="PTHR10996">
    <property type="entry name" value="2-HYDROXYACID DEHYDROGENASE-RELATED"/>
    <property type="match status" value="1"/>
</dbReference>
<keyword evidence="2 4" id="KW-0560">Oxidoreductase</keyword>
<evidence type="ECO:0000313" key="8">
    <source>
        <dbReference type="Proteomes" id="UP000321249"/>
    </source>
</evidence>
<dbReference type="GO" id="GO:0016618">
    <property type="term" value="F:hydroxypyruvate reductase [NAD(P)H] activity"/>
    <property type="evidence" value="ECO:0007669"/>
    <property type="project" value="TreeGrafter"/>
</dbReference>
<keyword evidence="8" id="KW-1185">Reference proteome</keyword>
<dbReference type="GO" id="GO:0005829">
    <property type="term" value="C:cytosol"/>
    <property type="evidence" value="ECO:0007669"/>
    <property type="project" value="TreeGrafter"/>
</dbReference>
<name>A0A5C6TVH0_9SPHN</name>
<dbReference type="OrthoDB" id="9793626at2"/>
<dbReference type="SUPFAM" id="SSF51735">
    <property type="entry name" value="NAD(P)-binding Rossmann-fold domains"/>
    <property type="match status" value="1"/>
</dbReference>
<dbReference type="EMBL" id="VOQQ01000001">
    <property type="protein sequence ID" value="TXC64130.1"/>
    <property type="molecule type" value="Genomic_DNA"/>
</dbReference>
<dbReference type="InterPro" id="IPR050223">
    <property type="entry name" value="D-isomer_2-hydroxyacid_DH"/>
</dbReference>
<evidence type="ECO:0000259" key="5">
    <source>
        <dbReference type="Pfam" id="PF00389"/>
    </source>
</evidence>
<comment type="similarity">
    <text evidence="1 4">Belongs to the D-isomer specific 2-hydroxyacid dehydrogenase family.</text>
</comment>
<dbReference type="Gene3D" id="3.40.50.720">
    <property type="entry name" value="NAD(P)-binding Rossmann-like Domain"/>
    <property type="match status" value="2"/>
</dbReference>
<protein>
    <submittedName>
        <fullName evidence="7">D-glycerate dehydrogenase</fullName>
    </submittedName>
</protein>
<dbReference type="Pfam" id="PF00389">
    <property type="entry name" value="2-Hacid_dh"/>
    <property type="match status" value="1"/>
</dbReference>
<dbReference type="InterPro" id="IPR006139">
    <property type="entry name" value="D-isomer_2_OHA_DH_cat_dom"/>
</dbReference>
<dbReference type="PROSITE" id="PS00671">
    <property type="entry name" value="D_2_HYDROXYACID_DH_3"/>
    <property type="match status" value="1"/>
</dbReference>
<evidence type="ECO:0000313" key="7">
    <source>
        <dbReference type="EMBL" id="TXC64130.1"/>
    </source>
</evidence>
<dbReference type="Proteomes" id="UP000321249">
    <property type="component" value="Unassembled WGS sequence"/>
</dbReference>
<accession>A0A5C6TVH0</accession>
<dbReference type="SUPFAM" id="SSF52283">
    <property type="entry name" value="Formate/glycerate dehydrogenase catalytic domain-like"/>
    <property type="match status" value="1"/>
</dbReference>
<dbReference type="FunFam" id="3.40.50.720:FF:000203">
    <property type="entry name" value="D-3-phosphoglycerate dehydrogenase (SerA)"/>
    <property type="match status" value="1"/>
</dbReference>
<sequence length="323" mass="34484">MSAELFVAVPLLPEVRALVASRRDAAFNLSGRTMGIAEIAGASAGARTLIVSPANRMDEAAIAALAPSVEILGTYSVGHEHIDLAAAQARGLRVLHTPDVLTDAVAETAMLLMLGAARRATESIELLRSGAWAGWNPTELVGLQVTGRRMGIYGMGRIGQRIARRARGFDMEIHYRTRRPLAPEVEQGAIYHEAEESFFAACDVLMLACPVTPETTGLLDAARIALLPKDAIVVNIARGAVVDDDALISALRDRRIAGAGLDVFNNEPNLDRRYLDLPNAFLMPHIGSSTMTARIDMAASLLDSLDAIDRGDADGVREVIAGQ</sequence>
<evidence type="ECO:0000259" key="6">
    <source>
        <dbReference type="Pfam" id="PF02826"/>
    </source>
</evidence>
<evidence type="ECO:0000256" key="1">
    <source>
        <dbReference type="ARBA" id="ARBA00005854"/>
    </source>
</evidence>
<dbReference type="GO" id="GO:0030267">
    <property type="term" value="F:glyoxylate reductase (NADPH) activity"/>
    <property type="evidence" value="ECO:0007669"/>
    <property type="project" value="TreeGrafter"/>
</dbReference>
<dbReference type="GO" id="GO:0051287">
    <property type="term" value="F:NAD binding"/>
    <property type="evidence" value="ECO:0007669"/>
    <property type="project" value="InterPro"/>
</dbReference>
<dbReference type="PANTHER" id="PTHR10996:SF283">
    <property type="entry name" value="GLYOXYLATE_HYDROXYPYRUVATE REDUCTASE B"/>
    <property type="match status" value="1"/>
</dbReference>
<gene>
    <name evidence="7" type="ORF">FRZ32_10955</name>
</gene>
<feature type="domain" description="D-isomer specific 2-hydroxyacid dehydrogenase catalytic" evidence="5">
    <location>
        <begin position="34"/>
        <end position="310"/>
    </location>
</feature>
<dbReference type="InterPro" id="IPR006140">
    <property type="entry name" value="D-isomer_DH_NAD-bd"/>
</dbReference>
<proteinExistence type="inferred from homology"/>
<dbReference type="RefSeq" id="WP_147043536.1">
    <property type="nucleotide sequence ID" value="NZ_BAABIR010000001.1"/>
</dbReference>
<feature type="domain" description="D-isomer specific 2-hydroxyacid dehydrogenase NAD-binding" evidence="6">
    <location>
        <begin position="111"/>
        <end position="287"/>
    </location>
</feature>
<dbReference type="Pfam" id="PF02826">
    <property type="entry name" value="2-Hacid_dh_C"/>
    <property type="match status" value="1"/>
</dbReference>
<dbReference type="AlphaFoldDB" id="A0A5C6TVH0"/>
<organism evidence="7 8">
    <name type="scientific">Allosphingosinicella ginsenosidimutans</name>
    <dbReference type="NCBI Taxonomy" id="1176539"/>
    <lineage>
        <taxon>Bacteria</taxon>
        <taxon>Pseudomonadati</taxon>
        <taxon>Pseudomonadota</taxon>
        <taxon>Alphaproteobacteria</taxon>
        <taxon>Sphingomonadales</taxon>
        <taxon>Sphingomonadaceae</taxon>
        <taxon>Allosphingosinicella</taxon>
    </lineage>
</organism>
<evidence type="ECO:0000256" key="3">
    <source>
        <dbReference type="ARBA" id="ARBA00023027"/>
    </source>
</evidence>
<comment type="caution">
    <text evidence="7">The sequence shown here is derived from an EMBL/GenBank/DDBJ whole genome shotgun (WGS) entry which is preliminary data.</text>
</comment>
<dbReference type="CDD" id="cd05301">
    <property type="entry name" value="GDH"/>
    <property type="match status" value="1"/>
</dbReference>
<evidence type="ECO:0000256" key="4">
    <source>
        <dbReference type="RuleBase" id="RU003719"/>
    </source>
</evidence>
<evidence type="ECO:0000256" key="2">
    <source>
        <dbReference type="ARBA" id="ARBA00023002"/>
    </source>
</evidence>